<dbReference type="GO" id="GO:0009536">
    <property type="term" value="C:plastid"/>
    <property type="evidence" value="ECO:0007669"/>
    <property type="project" value="UniProtKB-SubCell"/>
</dbReference>
<proteinExistence type="predicted"/>
<protein>
    <submittedName>
        <fullName evidence="4">Putative plastid-lipid-associated protein 7, chloroplastic</fullName>
    </submittedName>
</protein>
<dbReference type="PANTHER" id="PTHR31906">
    <property type="entry name" value="PLASTID-LIPID-ASSOCIATED PROTEIN 4, CHLOROPLASTIC-RELATED"/>
    <property type="match status" value="1"/>
</dbReference>
<evidence type="ECO:0000313" key="4">
    <source>
        <dbReference type="EMBL" id="PXF44497.1"/>
    </source>
</evidence>
<feature type="domain" description="Plastid lipid-associated protein/fibrillin conserved" evidence="3">
    <location>
        <begin position="59"/>
        <end position="239"/>
    </location>
</feature>
<comment type="caution">
    <text evidence="4">The sequence shown here is derived from an EMBL/GenBank/DDBJ whole genome shotgun (WGS) entry which is preliminary data.</text>
</comment>
<dbReference type="InterPro" id="IPR006843">
    <property type="entry name" value="PAP/fibrillin_dom"/>
</dbReference>
<dbReference type="Pfam" id="PF04755">
    <property type="entry name" value="PAP_fibrillin"/>
    <property type="match status" value="1"/>
</dbReference>
<dbReference type="OrthoDB" id="201321at2759"/>
<organism evidence="4 5">
    <name type="scientific">Gracilariopsis chorda</name>
    <dbReference type="NCBI Taxonomy" id="448386"/>
    <lineage>
        <taxon>Eukaryota</taxon>
        <taxon>Rhodophyta</taxon>
        <taxon>Florideophyceae</taxon>
        <taxon>Rhodymeniophycidae</taxon>
        <taxon>Gracilariales</taxon>
        <taxon>Gracilariaceae</taxon>
        <taxon>Gracilariopsis</taxon>
    </lineage>
</organism>
<dbReference type="Proteomes" id="UP000247409">
    <property type="component" value="Unassembled WGS sequence"/>
</dbReference>
<keyword evidence="5" id="KW-1185">Reference proteome</keyword>
<comment type="subcellular location">
    <subcellularLocation>
        <location evidence="1">Plastid</location>
    </subcellularLocation>
</comment>
<dbReference type="EMBL" id="NBIV01000089">
    <property type="protein sequence ID" value="PXF44497.1"/>
    <property type="molecule type" value="Genomic_DNA"/>
</dbReference>
<evidence type="ECO:0000256" key="1">
    <source>
        <dbReference type="ARBA" id="ARBA00004474"/>
    </source>
</evidence>
<sequence>MIPASFITPFHQIACNPSLPRADLFKHPERFQRLSTPRCRRVILCSATTANVAHLKSQIASIAGEDRGIFGLDGDDRVELDSLIQALERQTPCSNPTADDARVAAGRWRLLYTTLEILGKNRIRLAIGSSRKSGLVKLGDFFQLIDPDNRQSRNLIEFKVLTGTRGTFTISATYSVVGPKRVRVYMTDSALQPQALEALLGENISLLTNIFNPDGFLDITYVDDELRIGRDDKGKVFVLEKVVD</sequence>
<evidence type="ECO:0000256" key="2">
    <source>
        <dbReference type="ARBA" id="ARBA00022640"/>
    </source>
</evidence>
<accession>A0A2V3IRZ3</accession>
<dbReference type="InterPro" id="IPR039633">
    <property type="entry name" value="PAP"/>
</dbReference>
<evidence type="ECO:0000313" key="5">
    <source>
        <dbReference type="Proteomes" id="UP000247409"/>
    </source>
</evidence>
<evidence type="ECO:0000259" key="3">
    <source>
        <dbReference type="Pfam" id="PF04755"/>
    </source>
</evidence>
<gene>
    <name evidence="4" type="ORF">BWQ96_05769</name>
</gene>
<dbReference type="AlphaFoldDB" id="A0A2V3IRZ3"/>
<dbReference type="STRING" id="448386.A0A2V3IRZ3"/>
<reference evidence="4 5" key="1">
    <citation type="journal article" date="2018" name="Mol. Biol. Evol.">
        <title>Analysis of the draft genome of the red seaweed Gracilariopsis chorda provides insights into genome size evolution in Rhodophyta.</title>
        <authorList>
            <person name="Lee J."/>
            <person name="Yang E.C."/>
            <person name="Graf L."/>
            <person name="Yang J.H."/>
            <person name="Qiu H."/>
            <person name="Zel Zion U."/>
            <person name="Chan C.X."/>
            <person name="Stephens T.G."/>
            <person name="Weber A.P.M."/>
            <person name="Boo G.H."/>
            <person name="Boo S.M."/>
            <person name="Kim K.M."/>
            <person name="Shin Y."/>
            <person name="Jung M."/>
            <person name="Lee S.J."/>
            <person name="Yim H.S."/>
            <person name="Lee J.H."/>
            <person name="Bhattacharya D."/>
            <person name="Yoon H.S."/>
        </authorList>
    </citation>
    <scope>NUCLEOTIDE SEQUENCE [LARGE SCALE GENOMIC DNA]</scope>
    <source>
        <strain evidence="4 5">SKKU-2015</strain>
        <tissue evidence="4">Whole body</tissue>
    </source>
</reference>
<name>A0A2V3IRZ3_9FLOR</name>
<keyword evidence="2" id="KW-0934">Plastid</keyword>